<dbReference type="SUPFAM" id="SSF51735">
    <property type="entry name" value="NAD(P)-binding Rossmann-fold domains"/>
    <property type="match status" value="1"/>
</dbReference>
<dbReference type="AlphaFoldDB" id="A0A558BL18"/>
<evidence type="ECO:0000256" key="1">
    <source>
        <dbReference type="ARBA" id="ARBA00006484"/>
    </source>
</evidence>
<keyword evidence="2" id="KW-0560">Oxidoreductase</keyword>
<dbReference type="CDD" id="cd05233">
    <property type="entry name" value="SDR_c"/>
    <property type="match status" value="1"/>
</dbReference>
<dbReference type="GO" id="GO:0016616">
    <property type="term" value="F:oxidoreductase activity, acting on the CH-OH group of donors, NAD or NADP as acceptor"/>
    <property type="evidence" value="ECO:0007669"/>
    <property type="project" value="TreeGrafter"/>
</dbReference>
<evidence type="ECO:0000313" key="4">
    <source>
        <dbReference type="EMBL" id="TVT37211.1"/>
    </source>
</evidence>
<dbReference type="PANTHER" id="PTHR42760:SF133">
    <property type="entry name" value="3-OXOACYL-[ACYL-CARRIER-PROTEIN] REDUCTASE"/>
    <property type="match status" value="1"/>
</dbReference>
<dbReference type="EMBL" id="VJWX01000301">
    <property type="protein sequence ID" value="TVT37211.1"/>
    <property type="molecule type" value="Genomic_DNA"/>
</dbReference>
<dbReference type="InterPro" id="IPR002347">
    <property type="entry name" value="SDR_fam"/>
</dbReference>
<protein>
    <submittedName>
        <fullName evidence="4">SDR family oxidoreductase</fullName>
    </submittedName>
</protein>
<dbReference type="RefSeq" id="WP_144591155.1">
    <property type="nucleotide sequence ID" value="NZ_VJWX01000301.1"/>
</dbReference>
<organism evidence="4 5">
    <name type="scientific">Amycolatopsis rhizosphaerae</name>
    <dbReference type="NCBI Taxonomy" id="2053003"/>
    <lineage>
        <taxon>Bacteria</taxon>
        <taxon>Bacillati</taxon>
        <taxon>Actinomycetota</taxon>
        <taxon>Actinomycetes</taxon>
        <taxon>Pseudonocardiales</taxon>
        <taxon>Pseudonocardiaceae</taxon>
        <taxon>Amycolatopsis</taxon>
    </lineage>
</organism>
<dbReference type="PRINTS" id="PR00081">
    <property type="entry name" value="GDHRDH"/>
</dbReference>
<evidence type="ECO:0000313" key="5">
    <source>
        <dbReference type="Proteomes" id="UP000320011"/>
    </source>
</evidence>
<dbReference type="PANTHER" id="PTHR42760">
    <property type="entry name" value="SHORT-CHAIN DEHYDROGENASES/REDUCTASES FAMILY MEMBER"/>
    <property type="match status" value="1"/>
</dbReference>
<comment type="caution">
    <text evidence="4">The sequence shown here is derived from an EMBL/GenBank/DDBJ whole genome shotgun (WGS) entry which is preliminary data.</text>
</comment>
<accession>A0A558BL18</accession>
<dbReference type="Gene3D" id="3.40.50.720">
    <property type="entry name" value="NAD(P)-binding Rossmann-like Domain"/>
    <property type="match status" value="1"/>
</dbReference>
<dbReference type="Proteomes" id="UP000320011">
    <property type="component" value="Unassembled WGS sequence"/>
</dbReference>
<evidence type="ECO:0000256" key="2">
    <source>
        <dbReference type="ARBA" id="ARBA00023002"/>
    </source>
</evidence>
<evidence type="ECO:0000256" key="3">
    <source>
        <dbReference type="RuleBase" id="RU000363"/>
    </source>
</evidence>
<reference evidence="4 5" key="2">
    <citation type="submission" date="2019-08" db="EMBL/GenBank/DDBJ databases">
        <title>Amycolatopsis acidicola sp. nov., isolated from peat swamp forest soil.</title>
        <authorList>
            <person name="Srisuk N."/>
        </authorList>
    </citation>
    <scope>NUCLEOTIDE SEQUENCE [LARGE SCALE GENOMIC DNA]</scope>
    <source>
        <strain evidence="4 5">TBRC 6029</strain>
    </source>
</reference>
<proteinExistence type="inferred from homology"/>
<dbReference type="FunFam" id="3.40.50.720:FF:000084">
    <property type="entry name" value="Short-chain dehydrogenase reductase"/>
    <property type="match status" value="1"/>
</dbReference>
<keyword evidence="5" id="KW-1185">Reference proteome</keyword>
<dbReference type="OrthoDB" id="3208554at2"/>
<dbReference type="NCBIfam" id="NF005095">
    <property type="entry name" value="PRK06523.1"/>
    <property type="match status" value="1"/>
</dbReference>
<comment type="similarity">
    <text evidence="1 3">Belongs to the short-chain dehydrogenases/reductases (SDR) family.</text>
</comment>
<dbReference type="PRINTS" id="PR00080">
    <property type="entry name" value="SDRFAMILY"/>
</dbReference>
<reference evidence="4 5" key="1">
    <citation type="submission" date="2019-07" db="EMBL/GenBank/DDBJ databases">
        <authorList>
            <person name="Duangmal K."/>
            <person name="Teo W.F.A."/>
        </authorList>
    </citation>
    <scope>NUCLEOTIDE SEQUENCE [LARGE SCALE GENOMIC DNA]</scope>
    <source>
        <strain evidence="4 5">TBRC 6029</strain>
    </source>
</reference>
<dbReference type="InterPro" id="IPR036291">
    <property type="entry name" value="NAD(P)-bd_dom_sf"/>
</dbReference>
<gene>
    <name evidence="4" type="ORF">FNH05_25010</name>
</gene>
<sequence>MDVQLAGKTALVTGASRGIGLAVVIALLEEGMRVVAGSRTAPPELAASGAIAVRADLSTAEGPVQLVERALTELGDIDLLVNNVGGGDSDGGQTGGFATFDDEQWHRTFELNFFSAVRTTRAALPSLLRRKGAIVNISSNGARMPHAGPMPYTTAKAALTAFGKALTEEVSPLGVRVNTVSPGPVRTSMWESPDGYGAELARSMGVPHAQLLAQLPAGMGVTTGRFVEPAEVAALVAYLASPLSGSITGADHVIDGGAIKTA</sequence>
<name>A0A558BL18_9PSEU</name>
<dbReference type="Pfam" id="PF00106">
    <property type="entry name" value="adh_short"/>
    <property type="match status" value="1"/>
</dbReference>